<dbReference type="Pfam" id="PF00905">
    <property type="entry name" value="Transpeptidase"/>
    <property type="match status" value="1"/>
</dbReference>
<dbReference type="GO" id="GO:0016757">
    <property type="term" value="F:glycosyltransferase activity"/>
    <property type="evidence" value="ECO:0007669"/>
    <property type="project" value="UniProtKB-KW"/>
</dbReference>
<dbReference type="RefSeq" id="WP_033498844.1">
    <property type="nucleotide sequence ID" value="NZ_JGZL01000003.1"/>
</dbReference>
<feature type="domain" description="Penicillin-binding protein transpeptidase" evidence="5">
    <location>
        <begin position="277"/>
        <end position="576"/>
    </location>
</feature>
<evidence type="ECO:0000256" key="3">
    <source>
        <dbReference type="ARBA" id="ARBA00023136"/>
    </source>
</evidence>
<dbReference type="InterPro" id="IPR036138">
    <property type="entry name" value="PBP_dimer_sf"/>
</dbReference>
<evidence type="ECO:0000313" key="8">
    <source>
        <dbReference type="Proteomes" id="UP000029078"/>
    </source>
</evidence>
<keyword evidence="8" id="KW-1185">Reference proteome</keyword>
<dbReference type="Pfam" id="PF03717">
    <property type="entry name" value="PBP_dimer"/>
    <property type="match status" value="1"/>
</dbReference>
<comment type="caution">
    <text evidence="7">The sequence shown here is derived from an EMBL/GenBank/DDBJ whole genome shotgun (WGS) entry which is preliminary data.</text>
</comment>
<dbReference type="InterPro" id="IPR012338">
    <property type="entry name" value="Beta-lactam/transpept-like"/>
</dbReference>
<keyword evidence="4" id="KW-1133">Transmembrane helix</keyword>
<dbReference type="Proteomes" id="UP000029078">
    <property type="component" value="Unassembled WGS sequence"/>
</dbReference>
<dbReference type="EMBL" id="JGZL01000003">
    <property type="protein sequence ID" value="KFI90530.1"/>
    <property type="molecule type" value="Genomic_DNA"/>
</dbReference>
<dbReference type="eggNOG" id="COG0768">
    <property type="taxonomic scope" value="Bacteria"/>
</dbReference>
<dbReference type="SUPFAM" id="SSF56519">
    <property type="entry name" value="Penicillin binding protein dimerisation domain"/>
    <property type="match status" value="1"/>
</dbReference>
<keyword evidence="4" id="KW-0812">Transmembrane</keyword>
<keyword evidence="7" id="KW-0328">Glycosyltransferase</keyword>
<dbReference type="InterPro" id="IPR005311">
    <property type="entry name" value="PBP_dimer"/>
</dbReference>
<dbReference type="InterPro" id="IPR001460">
    <property type="entry name" value="PCN-bd_Tpept"/>
</dbReference>
<protein>
    <submittedName>
        <fullName evidence="7">Peptidoglycan synthetase, penicillin-binding protein</fullName>
        <ecNumber evidence="7">2.4.1.129</ecNumber>
    </submittedName>
</protein>
<dbReference type="Gene3D" id="3.40.710.10">
    <property type="entry name" value="DD-peptidase/beta-lactamase superfamily"/>
    <property type="match status" value="1"/>
</dbReference>
<dbReference type="AlphaFoldDB" id="A0A087D4T0"/>
<gene>
    <name evidence="7" type="ORF">BRUM_0296</name>
</gene>
<sequence>MNPFRRIYAFFHKNLLTKTMAIGIILALMGTTCLVRLADIQLVNGKSMAQAAAQSRTTSVTLKARRGKILDTNGAILAQSVERYTIIGNPEQAQAFVPTTCTKQTGDNCHQINGKPVGVTGAAAVARLVAPVLGMDATELGAMLSISGQYVVLKKDVTPAVKRKISKLNLGGIVYAELSNERLYSNGSLMGSLLGGVNSDGKGVAGVEQMENRTLTGQDGYQVYQQGNSGVEIPGTMTESKEAVNGSDVTLTIDRDVQWYAEKVLHDSESKYQAAWGIAMVQDVRSGDILALADSDTVEAGSDQAKMGASRAVSETFEPGSIGKVLAMSGMLQLGLHKIDDKFTVPDTVTADGQSYKDAETHGAEHWTLAGILQQSSNVGMILAGDKMTNEQRYDFIRKFGVGQDTGLNLPGESEGVLYPADSWDARTRNTVLFGQGYTVNVMQLTNAVAVIANKGVRKPQRIIKSITDADGHVEEQKPKSEATRVIDESVASQILNAMESVSDYYSNFVKVDGYRIAAKSGTAEVAGTDGRLSSIISDYSAIIPADDPRFVITVVLKDPQGSFGGLTAGPVTAQIGEFLMQKYEVPASAPRTDAIPVTW</sequence>
<dbReference type="EC" id="2.4.1.129" evidence="7"/>
<evidence type="ECO:0000259" key="6">
    <source>
        <dbReference type="Pfam" id="PF03717"/>
    </source>
</evidence>
<comment type="subcellular location">
    <subcellularLocation>
        <location evidence="1">Membrane</location>
    </subcellularLocation>
</comment>
<dbReference type="InterPro" id="IPR050515">
    <property type="entry name" value="Beta-lactam/transpept"/>
</dbReference>
<evidence type="ECO:0000256" key="4">
    <source>
        <dbReference type="SAM" id="Phobius"/>
    </source>
</evidence>
<evidence type="ECO:0000256" key="2">
    <source>
        <dbReference type="ARBA" id="ARBA00007171"/>
    </source>
</evidence>
<organism evidence="7 8">
    <name type="scientific">Bifidobacterium ruminantium</name>
    <dbReference type="NCBI Taxonomy" id="78346"/>
    <lineage>
        <taxon>Bacteria</taxon>
        <taxon>Bacillati</taxon>
        <taxon>Actinomycetota</taxon>
        <taxon>Actinomycetes</taxon>
        <taxon>Bifidobacteriales</taxon>
        <taxon>Bifidobacteriaceae</taxon>
        <taxon>Bifidobacterium</taxon>
    </lineage>
</organism>
<comment type="similarity">
    <text evidence="2">Belongs to the transpeptidase family.</text>
</comment>
<dbReference type="GO" id="GO:0071555">
    <property type="term" value="P:cell wall organization"/>
    <property type="evidence" value="ECO:0007669"/>
    <property type="project" value="TreeGrafter"/>
</dbReference>
<accession>A0A087D4T0</accession>
<reference evidence="7 8" key="1">
    <citation type="submission" date="2014-03" db="EMBL/GenBank/DDBJ databases">
        <title>Genomics of Bifidobacteria.</title>
        <authorList>
            <person name="Ventura M."/>
            <person name="Milani C."/>
            <person name="Lugli G.A."/>
        </authorList>
    </citation>
    <scope>NUCLEOTIDE SEQUENCE [LARGE SCALE GENOMIC DNA]</scope>
    <source>
        <strain evidence="7 8">LMG 21811</strain>
    </source>
</reference>
<feature type="transmembrane region" description="Helical" evidence="4">
    <location>
        <begin position="20"/>
        <end position="38"/>
    </location>
</feature>
<keyword evidence="7" id="KW-0808">Transferase</keyword>
<keyword evidence="3 4" id="KW-0472">Membrane</keyword>
<name>A0A087D4T0_BIFRU</name>
<feature type="domain" description="Penicillin-binding protein dimerisation" evidence="6">
    <location>
        <begin position="62"/>
        <end position="233"/>
    </location>
</feature>
<dbReference type="SUPFAM" id="SSF56601">
    <property type="entry name" value="beta-lactamase/transpeptidase-like"/>
    <property type="match status" value="1"/>
</dbReference>
<dbReference type="PANTHER" id="PTHR30627">
    <property type="entry name" value="PEPTIDOGLYCAN D,D-TRANSPEPTIDASE"/>
    <property type="match status" value="1"/>
</dbReference>
<dbReference type="Gene3D" id="3.30.450.330">
    <property type="match status" value="1"/>
</dbReference>
<dbReference type="GO" id="GO:0005886">
    <property type="term" value="C:plasma membrane"/>
    <property type="evidence" value="ECO:0007669"/>
    <property type="project" value="TreeGrafter"/>
</dbReference>
<dbReference type="STRING" id="78346.BRUM_0296"/>
<dbReference type="PANTHER" id="PTHR30627:SF1">
    <property type="entry name" value="PEPTIDOGLYCAN D,D-TRANSPEPTIDASE FTSI"/>
    <property type="match status" value="1"/>
</dbReference>
<dbReference type="GO" id="GO:0008658">
    <property type="term" value="F:penicillin binding"/>
    <property type="evidence" value="ECO:0007669"/>
    <property type="project" value="InterPro"/>
</dbReference>
<proteinExistence type="inferred from homology"/>
<evidence type="ECO:0000259" key="5">
    <source>
        <dbReference type="Pfam" id="PF00905"/>
    </source>
</evidence>
<evidence type="ECO:0000313" key="7">
    <source>
        <dbReference type="EMBL" id="KFI90530.1"/>
    </source>
</evidence>
<dbReference type="Gene3D" id="3.90.1310.10">
    <property type="entry name" value="Penicillin-binding protein 2a (Domain 2)"/>
    <property type="match status" value="1"/>
</dbReference>
<evidence type="ECO:0000256" key="1">
    <source>
        <dbReference type="ARBA" id="ARBA00004370"/>
    </source>
</evidence>